<feature type="compositionally biased region" description="Polar residues" evidence="1">
    <location>
        <begin position="33"/>
        <end position="46"/>
    </location>
</feature>
<feature type="compositionally biased region" description="Basic and acidic residues" evidence="1">
    <location>
        <begin position="596"/>
        <end position="616"/>
    </location>
</feature>
<keyword evidence="3" id="KW-1185">Reference proteome</keyword>
<evidence type="ECO:0000313" key="2">
    <source>
        <dbReference type="EMBL" id="CAK4031085.1"/>
    </source>
</evidence>
<feature type="compositionally biased region" description="Basic and acidic residues" evidence="1">
    <location>
        <begin position="641"/>
        <end position="656"/>
    </location>
</feature>
<comment type="caution">
    <text evidence="2">The sequence shown here is derived from an EMBL/GenBank/DDBJ whole genome shotgun (WGS) entry which is preliminary data.</text>
</comment>
<feature type="region of interest" description="Disordered" evidence="1">
    <location>
        <begin position="1"/>
        <end position="211"/>
    </location>
</feature>
<evidence type="ECO:0000256" key="1">
    <source>
        <dbReference type="SAM" id="MobiDB-lite"/>
    </source>
</evidence>
<accession>A0AAI8Z263</accession>
<feature type="compositionally biased region" description="Basic and acidic residues" evidence="1">
    <location>
        <begin position="54"/>
        <end position="63"/>
    </location>
</feature>
<evidence type="ECO:0000313" key="3">
    <source>
        <dbReference type="Proteomes" id="UP001296104"/>
    </source>
</evidence>
<sequence length="786" mass="86056">MISTSNSSAGDQLRRAKSTSSAKTTSSGHKRLSTSIDPFLTRQQAETAAVQAYERARINDEPAPRPVPPKLERRRSQKAGRSEGSHFQDARKRSIAREGEGTRAKSSQSRHQRSMSRMRSQDLDGERVITRRRSIIPPATEIRQTQANPSSSMSTTGRHVRRRQSEYSDGSPAPRYSQTITDGHTSLQPAALHGGPSDGYGGNLANMSTFGAPEESFAPQTADFEQVPRGIPTTEHIPVPPISQTNRLKERKSFFGTFQKRRANAVVDNFDNSLPPFNRADHDVAAPIPTNVTTVAGIKVQQRSRNFSDSLKGRLKKVFRKNTKASITLPAQQVESREFHFSIRDTDVSEVDDTASVDFGDPFMTVAAENPKGTPVANLESARSGFSSAQQSDGKSRVTSWANSTVAGVSSIRSNHGPYATTFMPQAIKRVDSHHSLRKASSFFGRPIHSKLQRASKADLGGSEESQGLYAALQKRIRPSQSMDPVHGGASSTLKESVESRTTSALATVPSQRQYSQSMASVRSRAASTVRPVTPQGPVVQKIEVPSPVHEVLSPDVETDVDNTVIHHELDSSQSTPQSALKRRPATKAPPPSQDQLRRRMERSKNRWRSTLDERSAGPYYSNKIATMDDNPYELPSLSRTEPHATPEHDLPHHARVDDGILSVKADALSPSVYSRATDGASPRASTPEDVGLTTITITGREVTKYEISPAKPTRHGPRTGSKEWRRWLSDEMNNWNCDKKDFALPRNTLDSSVAEYAAARCGAGPEPEQVAVGRGSRPSSVSPVM</sequence>
<name>A0AAI8Z263_9PEZI</name>
<feature type="compositionally biased region" description="Polar residues" evidence="1">
    <location>
        <begin position="176"/>
        <end position="188"/>
    </location>
</feature>
<reference evidence="2" key="1">
    <citation type="submission" date="2023-11" db="EMBL/GenBank/DDBJ databases">
        <authorList>
            <person name="Alioto T."/>
            <person name="Alioto T."/>
            <person name="Gomez Garrido J."/>
        </authorList>
    </citation>
    <scope>NUCLEOTIDE SEQUENCE</scope>
</reference>
<feature type="region of interest" description="Disordered" evidence="1">
    <location>
        <begin position="762"/>
        <end position="786"/>
    </location>
</feature>
<dbReference type="Proteomes" id="UP001296104">
    <property type="component" value="Unassembled WGS sequence"/>
</dbReference>
<feature type="compositionally biased region" description="Basic and acidic residues" evidence="1">
    <location>
        <begin position="119"/>
        <end position="129"/>
    </location>
</feature>
<feature type="compositionally biased region" description="Low complexity" evidence="1">
    <location>
        <begin position="18"/>
        <end position="27"/>
    </location>
</feature>
<feature type="region of interest" description="Disordered" evidence="1">
    <location>
        <begin position="569"/>
        <end position="656"/>
    </location>
</feature>
<feature type="compositionally biased region" description="Polar residues" evidence="1">
    <location>
        <begin position="1"/>
        <end position="10"/>
    </location>
</feature>
<dbReference type="AlphaFoldDB" id="A0AAI8Z263"/>
<proteinExistence type="predicted"/>
<organism evidence="2 3">
    <name type="scientific">Lecanosticta acicola</name>
    <dbReference type="NCBI Taxonomy" id="111012"/>
    <lineage>
        <taxon>Eukaryota</taxon>
        <taxon>Fungi</taxon>
        <taxon>Dikarya</taxon>
        <taxon>Ascomycota</taxon>
        <taxon>Pezizomycotina</taxon>
        <taxon>Dothideomycetes</taxon>
        <taxon>Dothideomycetidae</taxon>
        <taxon>Mycosphaerellales</taxon>
        <taxon>Mycosphaerellaceae</taxon>
        <taxon>Lecanosticta</taxon>
    </lineage>
</organism>
<feature type="compositionally biased region" description="Polar residues" evidence="1">
    <location>
        <begin position="384"/>
        <end position="399"/>
    </location>
</feature>
<feature type="compositionally biased region" description="Polar residues" evidence="1">
    <location>
        <begin position="142"/>
        <end position="157"/>
    </location>
</feature>
<feature type="region of interest" description="Disordered" evidence="1">
    <location>
        <begin position="368"/>
        <end position="399"/>
    </location>
</feature>
<dbReference type="EMBL" id="CAVMBE010000043">
    <property type="protein sequence ID" value="CAK4031085.1"/>
    <property type="molecule type" value="Genomic_DNA"/>
</dbReference>
<feature type="compositionally biased region" description="Polar residues" evidence="1">
    <location>
        <begin position="490"/>
        <end position="517"/>
    </location>
</feature>
<gene>
    <name evidence="2" type="ORF">LECACI_7A006243</name>
</gene>
<protein>
    <submittedName>
        <fullName evidence="2">Uncharacterized protein</fullName>
    </submittedName>
</protein>
<feature type="region of interest" description="Disordered" evidence="1">
    <location>
        <begin position="479"/>
        <end position="517"/>
    </location>
</feature>
<feature type="compositionally biased region" description="Basic and acidic residues" evidence="1">
    <location>
        <begin position="80"/>
        <end position="103"/>
    </location>
</feature>